<sequence length="69" mass="8032">MKKNTMMLKKFFDGWVIKFFIHISSTFKTNSRYQCYRCHRFPHEPSQPVSPHQRGDVAGATPRGTSTGR</sequence>
<proteinExistence type="predicted"/>
<evidence type="ECO:0000256" key="1">
    <source>
        <dbReference type="SAM" id="MobiDB-lite"/>
    </source>
</evidence>
<accession>B0RL36</accession>
<reference evidence="2" key="1">
    <citation type="journal article" date="2008" name="J. Bacteriol.">
        <title>Genetic and functional properties of the self-transmissible Yersinia enterocolitica plasmid pYE854, which mobilizes the virulence plasmid pYV.</title>
        <authorList>
            <person name="Hammerl J.A."/>
            <person name="Klein I."/>
            <person name="Lanka E."/>
            <person name="Appel B."/>
            <person name="Hertwig S."/>
        </authorList>
    </citation>
    <scope>NUCLEOTIDE SEQUENCE [LARGE SCALE GENOMIC DNA]</scope>
    <source>
        <strain evidence="2">29854</strain>
        <plasmid evidence="2">pYE854</plasmid>
    </source>
</reference>
<organism evidence="2">
    <name type="scientific">Yersinia enterocolitica</name>
    <dbReference type="NCBI Taxonomy" id="630"/>
    <lineage>
        <taxon>Bacteria</taxon>
        <taxon>Pseudomonadati</taxon>
        <taxon>Pseudomonadota</taxon>
        <taxon>Gammaproteobacteria</taxon>
        <taxon>Enterobacterales</taxon>
        <taxon>Yersiniaceae</taxon>
        <taxon>Yersinia</taxon>
    </lineage>
</organism>
<protein>
    <submittedName>
        <fullName evidence="2">Uncharacterized protein</fullName>
    </submittedName>
</protein>
<keyword evidence="2" id="KW-0614">Plasmid</keyword>
<dbReference type="AlphaFoldDB" id="B0RL36"/>
<dbReference type="EMBL" id="AM905950">
    <property type="protein sequence ID" value="CAP20293.1"/>
    <property type="molecule type" value="Genomic_DNA"/>
</dbReference>
<evidence type="ECO:0000313" key="2">
    <source>
        <dbReference type="EMBL" id="CAP20293.1"/>
    </source>
</evidence>
<feature type="region of interest" description="Disordered" evidence="1">
    <location>
        <begin position="43"/>
        <end position="69"/>
    </location>
</feature>
<name>B0RL36_YEREN</name>
<geneLocation type="plasmid" evidence="2">
    <name>pYE854</name>
</geneLocation>